<protein>
    <submittedName>
        <fullName evidence="2">Transcription factor tau subunit sfc4</fullName>
    </submittedName>
</protein>
<dbReference type="OrthoDB" id="9991317at2759"/>
<dbReference type="SUPFAM" id="SSF48452">
    <property type="entry name" value="TPR-like"/>
    <property type="match status" value="2"/>
</dbReference>
<comment type="caution">
    <text evidence="2">The sequence shown here is derived from an EMBL/GenBank/DDBJ whole genome shotgun (WGS) entry which is preliminary data.</text>
</comment>
<sequence length="1164" mass="130011">MDDTRLPGSLIPGPDLFGPTFQTRGYAYGGDANYDSDDDDGYAEVDDEYHRIAQEAPLPSIELPDFPSPYSGDGSEAATPDSYDNGEVDSDELDDGEGVDEAVNDEPDTLGLAPWTIPASDDVPKKRPRGRPRRKTRTGQRGGWNQGQKVGPRPPLEPTPEFTEKYQAALNAYSLDGDLDSAHELIVEAIAINPEVFNAHILLSQIWEDRGDSSNAVQALWTGAHCSSRDPFVWQKVVEACLERATYSRIIALNQARYALKAILRLDPTDCESLFQLASVEREAGRPKQALDLLDKIMLEMPHNTHALKMYAETCIYMEKVGVAINRYKEAILHYRVHGLSDEDSFEWTDIYQYVDLLTRREGDRDVVLQTSINVLKKLSRWLLGRSIEAYWDMQEDDDAEFDQDDMPRRIAVPGYQVGRFSADQYGIGLPIPLRAQLGILRLKQGYSRKKLWIISPGSRPDDVQSERHSREHQEASRYFEALLRVDSEKGLDFWLGIGANAYVVDKKANALEHFQAAVALDEDSVVAKTYICKILTEQGNKPLAIKYGCEAVEAAHAEVPMSVKGLRKYERIDHRLEREAAEDALKTALQLQGPAPSKKRPGRRMADDRYLNAFQLILPGGGRDYRHSTKKQPKRLPRAPTPVEDKPQKVDDFMAVYSTLLTNHESMQAGDPVATRVWMECAKAMINDFRSEKIFFPREKHQRFIGYDDASVAASRRPLYEKTAAGSASVSAAATPQPTQDADSALPSVEPLQDASNIPTSYREISFTTWLDIFLEYALLLSSPISNPLSHSAQRDTYTALSNTTLCVIWVHDPPSMLLIHLVHLVCCINLQDQITLFGNTDPFRLVLALQNLFPYPQTSPFGKPEALARSYLAKSSKPSKFLFRHLAAIDHWLETTYTDPTTGEAVPAYMRKKRDDTLTVYAPLPPGSKSTQRIPQRTQEMDAVLLVLYGQLHFCKGQYLSALPWFHRARALVPEEPLVAFLMALCYLQQPLKPGFRNSVALAGGAAQARESAASIGGSVGDKHNWVLMGVAMMEEYAALRLKLAELKDRELGTAASGQKRAEAEREIAFNRARCWAMLGLEQLATDGFEGLLLRAAFRDVKVEQDDGDAMDIDYGPLSAAAEGGKEYSDMDMQSAYALRTSYALSGNMDMARSITERFLVC</sequence>
<dbReference type="GeneID" id="28736890"/>
<feature type="region of interest" description="Disordered" evidence="1">
    <location>
        <begin position="728"/>
        <end position="749"/>
    </location>
</feature>
<feature type="compositionally biased region" description="Basic residues" evidence="1">
    <location>
        <begin position="126"/>
        <end position="138"/>
    </location>
</feature>
<feature type="region of interest" description="Disordered" evidence="1">
    <location>
        <begin position="1"/>
        <end position="22"/>
    </location>
</feature>
<feature type="compositionally biased region" description="Acidic residues" evidence="1">
    <location>
        <begin position="84"/>
        <end position="108"/>
    </location>
</feature>
<dbReference type="PANTHER" id="PTHR23082:SF0">
    <property type="entry name" value="GENERAL TRANSCRIPTION FACTOR 3C POLYPEPTIDE 3"/>
    <property type="match status" value="1"/>
</dbReference>
<dbReference type="InterPro" id="IPR011990">
    <property type="entry name" value="TPR-like_helical_dom_sf"/>
</dbReference>
<dbReference type="Gene3D" id="1.25.40.10">
    <property type="entry name" value="Tetratricopeptide repeat domain"/>
    <property type="match status" value="2"/>
</dbReference>
<evidence type="ECO:0000313" key="2">
    <source>
        <dbReference type="EMBL" id="KPI34833.1"/>
    </source>
</evidence>
<dbReference type="SMART" id="SM00028">
    <property type="entry name" value="TPR"/>
    <property type="match status" value="3"/>
</dbReference>
<dbReference type="InterPro" id="IPR039340">
    <property type="entry name" value="Tfc4/TFIIIC-102/Sfc4"/>
</dbReference>
<feature type="region of interest" description="Disordered" evidence="1">
    <location>
        <begin position="51"/>
        <end position="160"/>
    </location>
</feature>
<name>A0A0N1H3A0_9EURO</name>
<dbReference type="Proteomes" id="UP000038010">
    <property type="component" value="Unassembled WGS sequence"/>
</dbReference>
<dbReference type="GO" id="GO:0000127">
    <property type="term" value="C:transcription factor TFIIIC complex"/>
    <property type="evidence" value="ECO:0007669"/>
    <property type="project" value="TreeGrafter"/>
</dbReference>
<dbReference type="VEuPathDB" id="FungiDB:AB675_4847"/>
<dbReference type="InterPro" id="IPR019734">
    <property type="entry name" value="TPR_rpt"/>
</dbReference>
<feature type="region of interest" description="Disordered" evidence="1">
    <location>
        <begin position="622"/>
        <end position="647"/>
    </location>
</feature>
<proteinExistence type="predicted"/>
<reference evidence="2 3" key="1">
    <citation type="submission" date="2015-06" db="EMBL/GenBank/DDBJ databases">
        <title>Draft genome of the ant-associated black yeast Phialophora attae CBS 131958.</title>
        <authorList>
            <person name="Moreno L.F."/>
            <person name="Stielow B.J."/>
            <person name="de Hoog S."/>
            <person name="Vicente V.A."/>
            <person name="Weiss V.A."/>
            <person name="de Vries M."/>
            <person name="Cruz L.M."/>
            <person name="Souza E.M."/>
        </authorList>
    </citation>
    <scope>NUCLEOTIDE SEQUENCE [LARGE SCALE GENOMIC DNA]</scope>
    <source>
        <strain evidence="2 3">CBS 131958</strain>
    </source>
</reference>
<evidence type="ECO:0000256" key="1">
    <source>
        <dbReference type="SAM" id="MobiDB-lite"/>
    </source>
</evidence>
<evidence type="ECO:0000313" key="3">
    <source>
        <dbReference type="Proteomes" id="UP000038010"/>
    </source>
</evidence>
<feature type="compositionally biased region" description="Basic residues" evidence="1">
    <location>
        <begin position="629"/>
        <end position="638"/>
    </location>
</feature>
<keyword evidence="3" id="KW-1185">Reference proteome</keyword>
<organism evidence="2 3">
    <name type="scientific">Cyphellophora attinorum</name>
    <dbReference type="NCBI Taxonomy" id="1664694"/>
    <lineage>
        <taxon>Eukaryota</taxon>
        <taxon>Fungi</taxon>
        <taxon>Dikarya</taxon>
        <taxon>Ascomycota</taxon>
        <taxon>Pezizomycotina</taxon>
        <taxon>Eurotiomycetes</taxon>
        <taxon>Chaetothyriomycetidae</taxon>
        <taxon>Chaetothyriales</taxon>
        <taxon>Cyphellophoraceae</taxon>
        <taxon>Cyphellophora</taxon>
    </lineage>
</organism>
<dbReference type="AlphaFoldDB" id="A0A0N1H3A0"/>
<dbReference type="GO" id="GO:0006383">
    <property type="term" value="P:transcription by RNA polymerase III"/>
    <property type="evidence" value="ECO:0007669"/>
    <property type="project" value="InterPro"/>
</dbReference>
<dbReference type="RefSeq" id="XP_017994796.1">
    <property type="nucleotide sequence ID" value="XM_018145010.1"/>
</dbReference>
<dbReference type="PANTHER" id="PTHR23082">
    <property type="entry name" value="TRANSCRIPTION INITIATION FACTOR IIIC TFIIIC , POLYPEPTIDE 3-RELATED"/>
    <property type="match status" value="1"/>
</dbReference>
<dbReference type="EMBL" id="LFJN01000049">
    <property type="protein sequence ID" value="KPI34833.1"/>
    <property type="molecule type" value="Genomic_DNA"/>
</dbReference>
<gene>
    <name evidence="2" type="ORF">AB675_4847</name>
</gene>
<dbReference type="STRING" id="1664694.A0A0N1H3A0"/>
<accession>A0A0N1H3A0</accession>